<protein>
    <submittedName>
        <fullName evidence="2">Uncharacterized protein</fullName>
    </submittedName>
</protein>
<dbReference type="RefSeq" id="WP_070947896.1">
    <property type="nucleotide sequence ID" value="NZ_MLIQ01000042.1"/>
</dbReference>
<dbReference type="EMBL" id="MLIQ01000042">
    <property type="protein sequence ID" value="OHU47277.1"/>
    <property type="molecule type" value="Genomic_DNA"/>
</dbReference>
<name>A0A1S1LHU5_MYCCH</name>
<organism evidence="2 3">
    <name type="scientific">Mycobacteroides chelonae</name>
    <name type="common">Mycobacterium chelonae</name>
    <dbReference type="NCBI Taxonomy" id="1774"/>
    <lineage>
        <taxon>Bacteria</taxon>
        <taxon>Bacillati</taxon>
        <taxon>Actinomycetota</taxon>
        <taxon>Actinomycetes</taxon>
        <taxon>Mycobacteriales</taxon>
        <taxon>Mycobacteriaceae</taxon>
        <taxon>Mycobacteroides</taxon>
    </lineage>
</organism>
<dbReference type="Proteomes" id="UP000180043">
    <property type="component" value="Unassembled WGS sequence"/>
</dbReference>
<comment type="caution">
    <text evidence="2">The sequence shown here is derived from an EMBL/GenBank/DDBJ whole genome shotgun (WGS) entry which is preliminary data.</text>
</comment>
<evidence type="ECO:0000313" key="3">
    <source>
        <dbReference type="Proteomes" id="UP000180043"/>
    </source>
</evidence>
<proteinExistence type="predicted"/>
<accession>A0A1S1LHU5</accession>
<reference evidence="2 3" key="1">
    <citation type="submission" date="2016-10" db="EMBL/GenBank/DDBJ databases">
        <title>Evaluation of Human, Veterinary and Environmental Mycobacterium chelonae Isolates by Core Genome Phylogenomic Analysis, Targeted Gene Comparison, and Anti-microbial Susceptibility Patterns: A Tale of Mistaken Identities.</title>
        <authorList>
            <person name="Fogelson S.B."/>
            <person name="Camus A.C."/>
            <person name="Lorenz W."/>
            <person name="Vasireddy R."/>
            <person name="Vasireddy S."/>
            <person name="Smith T."/>
            <person name="Brown-Elliott B.A."/>
            <person name="Wallace R.J.Jr."/>
            <person name="Hasan N.A."/>
            <person name="Reischl U."/>
            <person name="Sanchez S."/>
        </authorList>
    </citation>
    <scope>NUCLEOTIDE SEQUENCE [LARGE SCALE GENOMIC DNA]</scope>
    <source>
        <strain evidence="2 3">15515</strain>
    </source>
</reference>
<gene>
    <name evidence="2" type="ORF">BKG82_26875</name>
</gene>
<dbReference type="AlphaFoldDB" id="A0A1S1LHU5"/>
<sequence>MADNPVASEGESSPANVPAVDEVQHLIEYTDEMKYQHEMGNLLASNPGLPYRFHSYVEGEVVPTTPELDVGASDPDEKPSL</sequence>
<evidence type="ECO:0000313" key="2">
    <source>
        <dbReference type="EMBL" id="OHU47277.1"/>
    </source>
</evidence>
<evidence type="ECO:0000256" key="1">
    <source>
        <dbReference type="SAM" id="MobiDB-lite"/>
    </source>
</evidence>
<feature type="region of interest" description="Disordered" evidence="1">
    <location>
        <begin position="1"/>
        <end position="20"/>
    </location>
</feature>